<dbReference type="OrthoDB" id="3027030at2759"/>
<keyword evidence="1" id="KW-0472">Membrane</keyword>
<evidence type="ECO:0000256" key="1">
    <source>
        <dbReference type="SAM" id="Phobius"/>
    </source>
</evidence>
<evidence type="ECO:0000313" key="3">
    <source>
        <dbReference type="Proteomes" id="UP000807342"/>
    </source>
</evidence>
<evidence type="ECO:0000313" key="2">
    <source>
        <dbReference type="EMBL" id="KAF9449603.1"/>
    </source>
</evidence>
<organism evidence="2 3">
    <name type="scientific">Macrolepiota fuliginosa MF-IS2</name>
    <dbReference type="NCBI Taxonomy" id="1400762"/>
    <lineage>
        <taxon>Eukaryota</taxon>
        <taxon>Fungi</taxon>
        <taxon>Dikarya</taxon>
        <taxon>Basidiomycota</taxon>
        <taxon>Agaricomycotina</taxon>
        <taxon>Agaricomycetes</taxon>
        <taxon>Agaricomycetidae</taxon>
        <taxon>Agaricales</taxon>
        <taxon>Agaricineae</taxon>
        <taxon>Agaricaceae</taxon>
        <taxon>Macrolepiota</taxon>
    </lineage>
</organism>
<reference evidence="2" key="1">
    <citation type="submission" date="2020-11" db="EMBL/GenBank/DDBJ databases">
        <authorList>
            <consortium name="DOE Joint Genome Institute"/>
            <person name="Ahrendt S."/>
            <person name="Riley R."/>
            <person name="Andreopoulos W."/>
            <person name="Labutti K."/>
            <person name="Pangilinan J."/>
            <person name="Ruiz-Duenas F.J."/>
            <person name="Barrasa J.M."/>
            <person name="Sanchez-Garcia M."/>
            <person name="Camarero S."/>
            <person name="Miyauchi S."/>
            <person name="Serrano A."/>
            <person name="Linde D."/>
            <person name="Babiker R."/>
            <person name="Drula E."/>
            <person name="Ayuso-Fernandez I."/>
            <person name="Pacheco R."/>
            <person name="Padilla G."/>
            <person name="Ferreira P."/>
            <person name="Barriuso J."/>
            <person name="Kellner H."/>
            <person name="Castanera R."/>
            <person name="Alfaro M."/>
            <person name="Ramirez L."/>
            <person name="Pisabarro A.G."/>
            <person name="Kuo A."/>
            <person name="Tritt A."/>
            <person name="Lipzen A."/>
            <person name="He G."/>
            <person name="Yan M."/>
            <person name="Ng V."/>
            <person name="Cullen D."/>
            <person name="Martin F."/>
            <person name="Rosso M.-N."/>
            <person name="Henrissat B."/>
            <person name="Hibbett D."/>
            <person name="Martinez A.T."/>
            <person name="Grigoriev I.V."/>
        </authorList>
    </citation>
    <scope>NUCLEOTIDE SEQUENCE</scope>
    <source>
        <strain evidence="2">MF-IS2</strain>
    </source>
</reference>
<accession>A0A9P6C5V7</accession>
<proteinExistence type="predicted"/>
<keyword evidence="3" id="KW-1185">Reference proteome</keyword>
<feature type="transmembrane region" description="Helical" evidence="1">
    <location>
        <begin position="360"/>
        <end position="386"/>
    </location>
</feature>
<dbReference type="Proteomes" id="UP000807342">
    <property type="component" value="Unassembled WGS sequence"/>
</dbReference>
<dbReference type="EMBL" id="MU151126">
    <property type="protein sequence ID" value="KAF9449603.1"/>
    <property type="molecule type" value="Genomic_DNA"/>
</dbReference>
<feature type="transmembrane region" description="Helical" evidence="1">
    <location>
        <begin position="406"/>
        <end position="430"/>
    </location>
</feature>
<feature type="transmembrane region" description="Helical" evidence="1">
    <location>
        <begin position="279"/>
        <end position="297"/>
    </location>
</feature>
<name>A0A9P6C5V7_9AGAR</name>
<dbReference type="AlphaFoldDB" id="A0A9P6C5V7"/>
<sequence>MSDERSVEHNAFPVPSGMSTETRISLPFIQTVHGEPFQIVRLFQDAVGYAKSPLLQEAASLAINILATSQISGVEAHDAIARKACLMAYIVLTEPKIDQKNIKGTVDVLRRAEFLVKRQASSHWCNRGVELQVDAENKVLIDEISEMLWDLQHLPVNLEIIPEAETAITDSRSTLNQYLPHIAGPPKDSDVKKNAVVSQRPLLRYLLQAYLLVLLDLPKFYASRITTWRQSTDHLYQTHPSKNAANSISRVTLDEQCDEYDAEFCDRAFTTLLREWKTLRVLASIVFASVLAMLQISRVETDATISTPAYFSLISGIMAAVSATVLDLYFQSGRLSPSSLAWIDSLRRSAEPKYFSDGSVVLALPAISTAWCTIMFIISIVAFAFKAYTGSADQEPDTTTSVGASLVLRILLSIFILVSVAFLAMILVTLRTISKGRQDLTD</sequence>
<protein>
    <submittedName>
        <fullName evidence="2">Uncharacterized protein</fullName>
    </submittedName>
</protein>
<keyword evidence="1" id="KW-0812">Transmembrane</keyword>
<keyword evidence="1" id="KW-1133">Transmembrane helix</keyword>
<feature type="transmembrane region" description="Helical" evidence="1">
    <location>
        <begin position="309"/>
        <end position="330"/>
    </location>
</feature>
<comment type="caution">
    <text evidence="2">The sequence shown here is derived from an EMBL/GenBank/DDBJ whole genome shotgun (WGS) entry which is preliminary data.</text>
</comment>
<gene>
    <name evidence="2" type="ORF">P691DRAFT_774594</name>
</gene>